<dbReference type="InterPro" id="IPR029062">
    <property type="entry name" value="Class_I_gatase-like"/>
</dbReference>
<evidence type="ECO:0000256" key="4">
    <source>
        <dbReference type="ARBA" id="ARBA00047683"/>
    </source>
</evidence>
<organism evidence="6 7">
    <name type="scientific">Corynebacterium aquilae DSM 44791</name>
    <dbReference type="NCBI Taxonomy" id="1431546"/>
    <lineage>
        <taxon>Bacteria</taxon>
        <taxon>Bacillati</taxon>
        <taxon>Actinomycetota</taxon>
        <taxon>Actinomycetes</taxon>
        <taxon>Mycobacteriales</taxon>
        <taxon>Corynebacteriaceae</taxon>
        <taxon>Corynebacterium</taxon>
    </lineage>
</organism>
<dbReference type="STRING" id="1431546.CAQU_12570"/>
<evidence type="ECO:0000259" key="5">
    <source>
        <dbReference type="Pfam" id="PF00117"/>
    </source>
</evidence>
<dbReference type="SUPFAM" id="SSF52317">
    <property type="entry name" value="Class I glutamine amidotransferase-like"/>
    <property type="match status" value="1"/>
</dbReference>
<dbReference type="PANTHER" id="PTHR43418">
    <property type="entry name" value="MULTIFUNCTIONAL TRYPTOPHAN BIOSYNTHESIS PROTEIN-RELATED"/>
    <property type="match status" value="1"/>
</dbReference>
<keyword evidence="7" id="KW-1185">Reference proteome</keyword>
<evidence type="ECO:0000313" key="7">
    <source>
        <dbReference type="Proteomes" id="UP000185478"/>
    </source>
</evidence>
<dbReference type="Gene3D" id="3.40.50.880">
    <property type="match status" value="1"/>
</dbReference>
<keyword evidence="2" id="KW-0315">Glutamine amidotransferase</keyword>
<dbReference type="PANTHER" id="PTHR43418:SF2">
    <property type="entry name" value="BIFUNCTIONAL PROTEIN TRPGD"/>
    <property type="match status" value="1"/>
</dbReference>
<dbReference type="InterPro" id="IPR017926">
    <property type="entry name" value="GATASE"/>
</dbReference>
<dbReference type="GO" id="GO:0004048">
    <property type="term" value="F:anthranilate phosphoribosyltransferase activity"/>
    <property type="evidence" value="ECO:0007669"/>
    <property type="project" value="TreeGrafter"/>
</dbReference>
<name>A0A1L7CIP1_9CORY</name>
<gene>
    <name evidence="6" type="ORF">CAQU_12570</name>
</gene>
<dbReference type="NCBIfam" id="NF004169">
    <property type="entry name" value="PRK05637.1"/>
    <property type="match status" value="1"/>
</dbReference>
<dbReference type="Pfam" id="PF00117">
    <property type="entry name" value="GATase"/>
    <property type="match status" value="1"/>
</dbReference>
<dbReference type="EC" id="4.1.3.27" evidence="1"/>
<dbReference type="GO" id="GO:0000162">
    <property type="term" value="P:L-tryptophan biosynthetic process"/>
    <property type="evidence" value="ECO:0007669"/>
    <property type="project" value="TreeGrafter"/>
</dbReference>
<dbReference type="PROSITE" id="PS51273">
    <property type="entry name" value="GATASE_TYPE_1"/>
    <property type="match status" value="1"/>
</dbReference>
<accession>A0A1L7CIP1</accession>
<sequence>MVLLDNEDSFVYNLVDALAVAGFDYTVFRNSVDMRVVLDAQPDLIVLSPGPGHPTEAGCMMDLIDETIGKIPLLGICLGFQALLEHHGGTVRPVGPVHGSADIMTLTDAGVDSGLFAGLTVDAGPDLPGKVGRKVPIARYHSLGCTDMPEGMVSFGTCQAQAGPVTMAAATHDGMSLGLQFHPESVLTPSGPHIINRCVEFFDR</sequence>
<dbReference type="InterPro" id="IPR050472">
    <property type="entry name" value="Anth_synth/Amidotransfase"/>
</dbReference>
<proteinExistence type="predicted"/>
<dbReference type="GO" id="GO:0002047">
    <property type="term" value="P:phenazine biosynthetic process"/>
    <property type="evidence" value="ECO:0007669"/>
    <property type="project" value="TreeGrafter"/>
</dbReference>
<dbReference type="AlphaFoldDB" id="A0A1L7CIP1"/>
<dbReference type="GO" id="GO:0004049">
    <property type="term" value="F:anthranilate synthase activity"/>
    <property type="evidence" value="ECO:0007669"/>
    <property type="project" value="UniProtKB-EC"/>
</dbReference>
<dbReference type="CDD" id="cd01743">
    <property type="entry name" value="GATase1_Anthranilate_Synthase"/>
    <property type="match status" value="1"/>
</dbReference>
<dbReference type="EMBL" id="CP009245">
    <property type="protein sequence ID" value="APT85730.1"/>
    <property type="molecule type" value="Genomic_DNA"/>
</dbReference>
<feature type="domain" description="Glutamine amidotransferase" evidence="5">
    <location>
        <begin position="2"/>
        <end position="198"/>
    </location>
</feature>
<dbReference type="PRINTS" id="PR00096">
    <property type="entry name" value="GATASE"/>
</dbReference>
<evidence type="ECO:0000256" key="3">
    <source>
        <dbReference type="ARBA" id="ARBA00023239"/>
    </source>
</evidence>
<keyword evidence="3 6" id="KW-0456">Lyase</keyword>
<dbReference type="InterPro" id="IPR006221">
    <property type="entry name" value="TrpG/PapA_dom"/>
</dbReference>
<evidence type="ECO:0000256" key="1">
    <source>
        <dbReference type="ARBA" id="ARBA00012266"/>
    </source>
</evidence>
<evidence type="ECO:0000256" key="2">
    <source>
        <dbReference type="ARBA" id="ARBA00022962"/>
    </source>
</evidence>
<dbReference type="Proteomes" id="UP000185478">
    <property type="component" value="Chromosome"/>
</dbReference>
<protein>
    <recommendedName>
        <fullName evidence="1">anthranilate synthase</fullName>
        <ecNumber evidence="1">4.1.3.27</ecNumber>
    </recommendedName>
</protein>
<dbReference type="PRINTS" id="PR00097">
    <property type="entry name" value="ANTSNTHASEII"/>
</dbReference>
<reference evidence="6 7" key="1">
    <citation type="submission" date="2014-08" db="EMBL/GenBank/DDBJ databases">
        <title>Complete genome sequence of Corynebacterium aquilae S-613T(T) (=DSM 44791(T)), isolated from the choana of a healthy golden eagle.</title>
        <authorList>
            <person name="Ruckert C."/>
            <person name="Albersmeier A."/>
            <person name="Winkler A."/>
            <person name="Kalinowski J."/>
        </authorList>
    </citation>
    <scope>NUCLEOTIDE SEQUENCE [LARGE SCALE GENOMIC DNA]</scope>
    <source>
        <strain evidence="6 7">S-613</strain>
    </source>
</reference>
<dbReference type="GO" id="GO:0005829">
    <property type="term" value="C:cytosol"/>
    <property type="evidence" value="ECO:0007669"/>
    <property type="project" value="TreeGrafter"/>
</dbReference>
<dbReference type="PRINTS" id="PR00099">
    <property type="entry name" value="CPSGATASE"/>
</dbReference>
<dbReference type="KEGG" id="caqu:CAQU_12570"/>
<comment type="catalytic activity">
    <reaction evidence="4">
        <text>chorismate + L-glutamine = anthranilate + pyruvate + L-glutamate + H(+)</text>
        <dbReference type="Rhea" id="RHEA:21732"/>
        <dbReference type="ChEBI" id="CHEBI:15361"/>
        <dbReference type="ChEBI" id="CHEBI:15378"/>
        <dbReference type="ChEBI" id="CHEBI:16567"/>
        <dbReference type="ChEBI" id="CHEBI:29748"/>
        <dbReference type="ChEBI" id="CHEBI:29985"/>
        <dbReference type="ChEBI" id="CHEBI:58359"/>
        <dbReference type="EC" id="4.1.3.27"/>
    </reaction>
</comment>
<evidence type="ECO:0000313" key="6">
    <source>
        <dbReference type="EMBL" id="APT85730.1"/>
    </source>
</evidence>